<dbReference type="Gene3D" id="4.10.60.10">
    <property type="entry name" value="Zinc finger, CCHC-type"/>
    <property type="match status" value="1"/>
</dbReference>
<evidence type="ECO:0000313" key="3">
    <source>
        <dbReference type="Proteomes" id="UP000475862"/>
    </source>
</evidence>
<feature type="compositionally biased region" description="Polar residues" evidence="1">
    <location>
        <begin position="1"/>
        <end position="15"/>
    </location>
</feature>
<reference evidence="2 3" key="1">
    <citation type="submission" date="2019-08" db="EMBL/GenBank/DDBJ databases">
        <title>The genome of the soybean aphid Biotype 1, its phylome, world population structure and adaptation to the North American continent.</title>
        <authorList>
            <person name="Giordano R."/>
            <person name="Donthu R.K."/>
            <person name="Hernandez A.G."/>
            <person name="Wright C.L."/>
            <person name="Zimin A.V."/>
        </authorList>
    </citation>
    <scope>NUCLEOTIDE SEQUENCE [LARGE SCALE GENOMIC DNA]</scope>
    <source>
        <tissue evidence="2">Whole aphids</tissue>
    </source>
</reference>
<sequence>MSTHTSDSEGSNSDSPELDPDFVPHRTVIPDNPSNKPLTRLQNKTNLNLNLLDKISLIDLNDKNTILKPTNVMANNQQTVLSLETAIRLVPQFNGENPQDVYPFFSACDFVIKTVDEECRPILLQAILTKLAGKAFAITQHREIKSWNSLRELLTVTYCAKRTPGYLQLELSTTRFKSGETIQEYSSRVEKLLHELCNVSTSKRTIAEAKAVHDYIKETTLTTYIEGLPDSIRNIIKSRNPSTLEDAMKESLEEEKIFLSNKETRRLLQNKSKYCKNCQKNNHNTNECRYANRSIDTGQNSKPKNSNTKQETCAYCKKAGHSID</sequence>
<name>A0A6G0T0T3_APHGL</name>
<feature type="region of interest" description="Disordered" evidence="1">
    <location>
        <begin position="1"/>
        <end position="24"/>
    </location>
</feature>
<proteinExistence type="predicted"/>
<dbReference type="OrthoDB" id="6775742at2759"/>
<organism evidence="2 3">
    <name type="scientific">Aphis glycines</name>
    <name type="common">Soybean aphid</name>
    <dbReference type="NCBI Taxonomy" id="307491"/>
    <lineage>
        <taxon>Eukaryota</taxon>
        <taxon>Metazoa</taxon>
        <taxon>Ecdysozoa</taxon>
        <taxon>Arthropoda</taxon>
        <taxon>Hexapoda</taxon>
        <taxon>Insecta</taxon>
        <taxon>Pterygota</taxon>
        <taxon>Neoptera</taxon>
        <taxon>Paraneoptera</taxon>
        <taxon>Hemiptera</taxon>
        <taxon>Sternorrhyncha</taxon>
        <taxon>Aphidomorpha</taxon>
        <taxon>Aphidoidea</taxon>
        <taxon>Aphididae</taxon>
        <taxon>Aphidini</taxon>
        <taxon>Aphis</taxon>
        <taxon>Aphis</taxon>
    </lineage>
</organism>
<accession>A0A6G0T0T3</accession>
<evidence type="ECO:0000313" key="2">
    <source>
        <dbReference type="EMBL" id="KAE9523814.1"/>
    </source>
</evidence>
<evidence type="ECO:0008006" key="4">
    <source>
        <dbReference type="Google" id="ProtNLM"/>
    </source>
</evidence>
<gene>
    <name evidence="2" type="ORF">AGLY_015702</name>
</gene>
<dbReference type="Proteomes" id="UP000475862">
    <property type="component" value="Unassembled WGS sequence"/>
</dbReference>
<dbReference type="AlphaFoldDB" id="A0A6G0T0T3"/>
<comment type="caution">
    <text evidence="2">The sequence shown here is derived from an EMBL/GenBank/DDBJ whole genome shotgun (WGS) entry which is preliminary data.</text>
</comment>
<keyword evidence="3" id="KW-1185">Reference proteome</keyword>
<evidence type="ECO:0000256" key="1">
    <source>
        <dbReference type="SAM" id="MobiDB-lite"/>
    </source>
</evidence>
<protein>
    <recommendedName>
        <fullName evidence="4">Retrotransposon gag domain-containing protein</fullName>
    </recommendedName>
</protein>
<dbReference type="EMBL" id="VYZN01000075">
    <property type="protein sequence ID" value="KAE9523814.1"/>
    <property type="molecule type" value="Genomic_DNA"/>
</dbReference>